<dbReference type="SMART" id="SM00530">
    <property type="entry name" value="HTH_XRE"/>
    <property type="match status" value="1"/>
</dbReference>
<dbReference type="SUPFAM" id="SSF47413">
    <property type="entry name" value="lambda repressor-like DNA-binding domains"/>
    <property type="match status" value="1"/>
</dbReference>
<dbReference type="PROSITE" id="PS50943">
    <property type="entry name" value="HTH_CROC1"/>
    <property type="match status" value="1"/>
</dbReference>
<comment type="caution">
    <text evidence="2">The sequence shown here is derived from an EMBL/GenBank/DDBJ whole genome shotgun (WGS) entry which is preliminary data.</text>
</comment>
<dbReference type="Proteomes" id="UP001499990">
    <property type="component" value="Unassembled WGS sequence"/>
</dbReference>
<dbReference type="InterPro" id="IPR010982">
    <property type="entry name" value="Lambda_DNA-bd_dom_sf"/>
</dbReference>
<dbReference type="CDD" id="cd00093">
    <property type="entry name" value="HTH_XRE"/>
    <property type="match status" value="1"/>
</dbReference>
<reference evidence="3" key="1">
    <citation type="journal article" date="2019" name="Int. J. Syst. Evol. Microbiol.">
        <title>The Global Catalogue of Microorganisms (GCM) 10K type strain sequencing project: providing services to taxonomists for standard genome sequencing and annotation.</title>
        <authorList>
            <consortium name="The Broad Institute Genomics Platform"/>
            <consortium name="The Broad Institute Genome Sequencing Center for Infectious Disease"/>
            <person name="Wu L."/>
            <person name="Ma J."/>
        </authorList>
    </citation>
    <scope>NUCLEOTIDE SEQUENCE [LARGE SCALE GENOMIC DNA]</scope>
    <source>
        <strain evidence="3">JCM 9651</strain>
    </source>
</reference>
<dbReference type="Gene3D" id="1.10.260.40">
    <property type="entry name" value="lambda repressor-like DNA-binding domains"/>
    <property type="match status" value="1"/>
</dbReference>
<sequence length="77" mass="8272">MHAETQLRTNPEDVAPFLRQLREARGLSQRALAARLGVSQARVARLESGTNSPQLDTLAAYVAALGGTLSLHANFDT</sequence>
<gene>
    <name evidence="2" type="ORF">GCM10020367_53520</name>
</gene>
<evidence type="ECO:0000259" key="1">
    <source>
        <dbReference type="PROSITE" id="PS50943"/>
    </source>
</evidence>
<feature type="domain" description="HTH cro/C1-type" evidence="1">
    <location>
        <begin position="18"/>
        <end position="72"/>
    </location>
</feature>
<dbReference type="Pfam" id="PF01381">
    <property type="entry name" value="HTH_3"/>
    <property type="match status" value="1"/>
</dbReference>
<protein>
    <recommendedName>
        <fullName evidence="1">HTH cro/C1-type domain-containing protein</fullName>
    </recommendedName>
</protein>
<dbReference type="InterPro" id="IPR001387">
    <property type="entry name" value="Cro/C1-type_HTH"/>
</dbReference>
<proteinExistence type="predicted"/>
<keyword evidence="3" id="KW-1185">Reference proteome</keyword>
<dbReference type="EMBL" id="BAAAYL010000001">
    <property type="protein sequence ID" value="GAA3377524.1"/>
    <property type="molecule type" value="Genomic_DNA"/>
</dbReference>
<evidence type="ECO:0000313" key="3">
    <source>
        <dbReference type="Proteomes" id="UP001499990"/>
    </source>
</evidence>
<accession>A0ABP6SI56</accession>
<organism evidence="2 3">
    <name type="scientific">Streptomyces sannanensis</name>
    <dbReference type="NCBI Taxonomy" id="285536"/>
    <lineage>
        <taxon>Bacteria</taxon>
        <taxon>Bacillati</taxon>
        <taxon>Actinomycetota</taxon>
        <taxon>Actinomycetes</taxon>
        <taxon>Kitasatosporales</taxon>
        <taxon>Streptomycetaceae</taxon>
        <taxon>Streptomyces</taxon>
    </lineage>
</organism>
<evidence type="ECO:0000313" key="2">
    <source>
        <dbReference type="EMBL" id="GAA3377524.1"/>
    </source>
</evidence>
<dbReference type="RefSeq" id="WP_345042172.1">
    <property type="nucleotide sequence ID" value="NZ_BAAAYL010000001.1"/>
</dbReference>
<name>A0ABP6SI56_9ACTN</name>